<dbReference type="RefSeq" id="WP_171161661.1">
    <property type="nucleotide sequence ID" value="NZ_CP053073.1"/>
</dbReference>
<gene>
    <name evidence="1" type="ORF">DSM104440_01694</name>
</gene>
<dbReference type="EMBL" id="CP053073">
    <property type="protein sequence ID" value="QJR14879.1"/>
    <property type="molecule type" value="Genomic_DNA"/>
</dbReference>
<reference evidence="1 2" key="1">
    <citation type="submission" date="2020-04" db="EMBL/GenBank/DDBJ databases">
        <title>Usitatibacter rugosus gen. nov., sp. nov. and Usitatibacter palustris sp. nov., novel members of Usitatibacteraceae fam. nov. within the order Nitrosomonadales isolated from soil.</title>
        <authorList>
            <person name="Huber K.J."/>
            <person name="Neumann-Schaal M."/>
            <person name="Geppert A."/>
            <person name="Luckner M."/>
            <person name="Wanner G."/>
            <person name="Overmann J."/>
        </authorList>
    </citation>
    <scope>NUCLEOTIDE SEQUENCE [LARGE SCALE GENOMIC DNA]</scope>
    <source>
        <strain evidence="1 2">Swamp67</strain>
    </source>
</reference>
<proteinExistence type="predicted"/>
<dbReference type="Proteomes" id="UP000503096">
    <property type="component" value="Chromosome"/>
</dbReference>
<organism evidence="1 2">
    <name type="scientific">Usitatibacter palustris</name>
    <dbReference type="NCBI Taxonomy" id="2732487"/>
    <lineage>
        <taxon>Bacteria</taxon>
        <taxon>Pseudomonadati</taxon>
        <taxon>Pseudomonadota</taxon>
        <taxon>Betaproteobacteria</taxon>
        <taxon>Nitrosomonadales</taxon>
        <taxon>Usitatibacteraceae</taxon>
        <taxon>Usitatibacter</taxon>
    </lineage>
</organism>
<sequence>MAEFSIIVVPTDRNFVPKPDAIAAAKSLMESFYPDAENDADVETPPTPRLFTARDGFDSLVCPKCEEGTSQWDMEEDEDGENWWTIFEETMRDSKDPSAEVLEMPCCGASVKAGDLDFGGEAAFARIKFRIRNPGDDPSLSAEHAKALGAALGCEVLGIVEVRS</sequence>
<dbReference type="AlphaFoldDB" id="A0A6M4H5D9"/>
<dbReference type="InParanoid" id="A0A6M4H5D9"/>
<name>A0A6M4H5D9_9PROT</name>
<dbReference type="KEGG" id="upl:DSM104440_01694"/>
<protein>
    <submittedName>
        <fullName evidence="1">Uncharacterized protein</fullName>
    </submittedName>
</protein>
<evidence type="ECO:0000313" key="2">
    <source>
        <dbReference type="Proteomes" id="UP000503096"/>
    </source>
</evidence>
<accession>A0A6M4H5D9</accession>
<evidence type="ECO:0000313" key="1">
    <source>
        <dbReference type="EMBL" id="QJR14879.1"/>
    </source>
</evidence>
<keyword evidence="2" id="KW-1185">Reference proteome</keyword>